<sequence>MFSSLSLLWSTRKRILLAIGASLSGVVLAFLLLTFLAGQENNASNWKPASVAAPSTLVSQAIEQNYQDAGEKLDINRVRVLPINSKGDKLYIFDFNTPSLCGIGGCLYVVYTESGTPVLRLLLQPRLPKGVPLFTVAGNDKTQSGYPCLVVAQTINPNDNTTENNQSKTELLSKSLYCYSGSGFARFNSHVTELSRKG</sequence>
<evidence type="ECO:0000313" key="1">
    <source>
        <dbReference type="EMBL" id="MFB2838015.1"/>
    </source>
</evidence>
<reference evidence="1 2" key="1">
    <citation type="submission" date="2024-09" db="EMBL/GenBank/DDBJ databases">
        <title>Floridaenema gen nov. (Aerosakkonemataceae, Aerosakkonematales ord. nov., Cyanobacteria) from benthic tropical and subtropical fresh waters, with the description of four new species.</title>
        <authorList>
            <person name="Moretto J.A."/>
            <person name="Berthold D.E."/>
            <person name="Lefler F.W."/>
            <person name="Huang I.-S."/>
            <person name="Laughinghouse H. IV."/>
        </authorList>
    </citation>
    <scope>NUCLEOTIDE SEQUENCE [LARGE SCALE GENOMIC DNA]</scope>
    <source>
        <strain evidence="1 2">BLCC-F167</strain>
    </source>
</reference>
<comment type="caution">
    <text evidence="1">The sequence shown here is derived from an EMBL/GenBank/DDBJ whole genome shotgun (WGS) entry which is preliminary data.</text>
</comment>
<proteinExistence type="predicted"/>
<evidence type="ECO:0000313" key="2">
    <source>
        <dbReference type="Proteomes" id="UP001576780"/>
    </source>
</evidence>
<gene>
    <name evidence="1" type="ORF">ACE1CA_26235</name>
</gene>
<accession>A0ABV4WSE0</accession>
<organism evidence="1 2">
    <name type="scientific">Floridaenema evergladense BLCC-F167</name>
    <dbReference type="NCBI Taxonomy" id="3153639"/>
    <lineage>
        <taxon>Bacteria</taxon>
        <taxon>Bacillati</taxon>
        <taxon>Cyanobacteriota</taxon>
        <taxon>Cyanophyceae</taxon>
        <taxon>Oscillatoriophycideae</taxon>
        <taxon>Aerosakkonematales</taxon>
        <taxon>Aerosakkonemataceae</taxon>
        <taxon>Floridanema</taxon>
        <taxon>Floridanema evergladense</taxon>
    </lineage>
</organism>
<keyword evidence="2" id="KW-1185">Reference proteome</keyword>
<dbReference type="EMBL" id="JBHFNT010000231">
    <property type="protein sequence ID" value="MFB2838015.1"/>
    <property type="molecule type" value="Genomic_DNA"/>
</dbReference>
<protein>
    <submittedName>
        <fullName evidence="1">Uncharacterized protein</fullName>
    </submittedName>
</protein>
<dbReference type="RefSeq" id="WP_413280352.1">
    <property type="nucleotide sequence ID" value="NZ_JBHFNT010000231.1"/>
</dbReference>
<dbReference type="Proteomes" id="UP001576780">
    <property type="component" value="Unassembled WGS sequence"/>
</dbReference>
<name>A0ABV4WSE0_9CYAN</name>